<gene>
    <name evidence="4" type="ORF">EBB54_05070</name>
</gene>
<evidence type="ECO:0000256" key="2">
    <source>
        <dbReference type="SAM" id="SignalP"/>
    </source>
</evidence>
<dbReference type="PROSITE" id="PS51257">
    <property type="entry name" value="PROKAR_LIPOPROTEIN"/>
    <property type="match status" value="1"/>
</dbReference>
<dbReference type="Gene3D" id="2.30.40.10">
    <property type="entry name" value="Urease, subunit C, domain 1"/>
    <property type="match status" value="1"/>
</dbReference>
<proteinExistence type="predicted"/>
<dbReference type="EMBL" id="RHJS01000002">
    <property type="protein sequence ID" value="RRK30813.1"/>
    <property type="molecule type" value="Genomic_DNA"/>
</dbReference>
<dbReference type="InterPro" id="IPR032466">
    <property type="entry name" value="Metal_Hydrolase"/>
</dbReference>
<keyword evidence="4" id="KW-0378">Hydrolase</keyword>
<dbReference type="Gene3D" id="3.10.310.70">
    <property type="match status" value="1"/>
</dbReference>
<evidence type="ECO:0000259" key="3">
    <source>
        <dbReference type="Pfam" id="PF07969"/>
    </source>
</evidence>
<dbReference type="GO" id="GO:0016810">
    <property type="term" value="F:hydrolase activity, acting on carbon-nitrogen (but not peptide) bonds"/>
    <property type="evidence" value="ECO:0007669"/>
    <property type="project" value="InterPro"/>
</dbReference>
<dbReference type="InterPro" id="IPR033932">
    <property type="entry name" value="YtcJ-like"/>
</dbReference>
<accession>A0A3R8LD88</accession>
<dbReference type="CDD" id="cd01300">
    <property type="entry name" value="YtcJ_like"/>
    <property type="match status" value="1"/>
</dbReference>
<dbReference type="Pfam" id="PF07969">
    <property type="entry name" value="Amidohydro_3"/>
    <property type="match status" value="1"/>
</dbReference>
<keyword evidence="5" id="KW-1185">Reference proteome</keyword>
<dbReference type="PANTHER" id="PTHR22642:SF2">
    <property type="entry name" value="PROTEIN LONG AFTER FAR-RED 3"/>
    <property type="match status" value="1"/>
</dbReference>
<keyword evidence="2" id="KW-0732">Signal</keyword>
<protein>
    <submittedName>
        <fullName evidence="4">Amidohydrolase</fullName>
    </submittedName>
</protein>
<evidence type="ECO:0000256" key="1">
    <source>
        <dbReference type="SAM" id="MobiDB-lite"/>
    </source>
</evidence>
<dbReference type="SUPFAM" id="SSF51556">
    <property type="entry name" value="Metallo-dependent hydrolases"/>
    <property type="match status" value="1"/>
</dbReference>
<feature type="signal peptide" evidence="2">
    <location>
        <begin position="1"/>
        <end position="20"/>
    </location>
</feature>
<sequence>MKKKHVLRLLAAAVTMGMLAGIVSCGNAGQNDSQESSQAEKEKKEEPEQENGDEEESDMVFRGGTILTMLSEDDMDNSAVAVKDGEIVYVGDEEGIEKYISDETEVIDLDGQTLMPGFIDGHIHEPGNFLTENTTLILPEGNPDLNVYKKAIQEFIDDNPDFPIYQVASMDLQAFPNNIPENSWMEELDTDKPVVLSDTSKHGRLANKIAIEMAGITKDSTPPEGGKVFQDENGELTGYFSDAASMLDSLPTIEYTKEQIKEAYDMFQKLANSYGLTAIDSGGADDNYAVVSDMEKDGELTLRINTTSWAGQPLGTEEAERLIKLLDDYQKYASDFMRVCQVKFSLDGVPEGATSALLEPYTKEAGQEEGYAGTQKATEEDLTAFVTAMNAAGYSVETHAMGDASVQRSMNAFEAAAEANGGTPDGVINKIAHVNLLTTEDMTRMADEGVIAAMQPLWFYYDPFFSAQEESNLGKERFEQEYHIRDMIDEGIIITGSNDYPVTADFAPLHAIEAGATQQSPYEGEDDDPAYIRNPEQSATVYEMLQMYTVNAAYGAHMDDIVGTVEEGKKADFVILGDNPLTCDVKAISDITVEYTISDGRIVYQK</sequence>
<comment type="caution">
    <text evidence="4">The sequence shown here is derived from an EMBL/GenBank/DDBJ whole genome shotgun (WGS) entry which is preliminary data.</text>
</comment>
<dbReference type="AlphaFoldDB" id="A0A3R8LD88"/>
<evidence type="ECO:0000313" key="4">
    <source>
        <dbReference type="EMBL" id="RRK30813.1"/>
    </source>
</evidence>
<organism evidence="4 5">
    <name type="scientific">Schaedlerella arabinosiphila</name>
    <dbReference type="NCBI Taxonomy" id="2044587"/>
    <lineage>
        <taxon>Bacteria</taxon>
        <taxon>Bacillati</taxon>
        <taxon>Bacillota</taxon>
        <taxon>Clostridia</taxon>
        <taxon>Lachnospirales</taxon>
        <taxon>Lachnospiraceae</taxon>
        <taxon>Schaedlerella</taxon>
    </lineage>
</organism>
<reference evidence="4" key="1">
    <citation type="submission" date="2018-10" db="EMBL/GenBank/DDBJ databases">
        <title>Schaedlerella arabinophila gen. nov. sp. nov., isolated from the mouse intestinal tract and comparative analysis with the genome of the closely related altered Schaedler flora strain ASF502.</title>
        <authorList>
            <person name="Miyake S."/>
            <person name="Soh M."/>
            <person name="Seedorf H."/>
        </authorList>
    </citation>
    <scope>NUCLEOTIDE SEQUENCE [LARGE SCALE GENOMIC DNA]</scope>
    <source>
        <strain evidence="4">DSM 106076</strain>
    </source>
</reference>
<dbReference type="PANTHER" id="PTHR22642">
    <property type="entry name" value="IMIDAZOLONEPROPIONASE"/>
    <property type="match status" value="1"/>
</dbReference>
<name>A0A3R8LD88_9FIRM</name>
<evidence type="ECO:0000313" key="5">
    <source>
        <dbReference type="Proteomes" id="UP000274920"/>
    </source>
</evidence>
<dbReference type="Gene3D" id="3.20.20.140">
    <property type="entry name" value="Metal-dependent hydrolases"/>
    <property type="match status" value="1"/>
</dbReference>
<feature type="compositionally biased region" description="Acidic residues" evidence="1">
    <location>
        <begin position="47"/>
        <end position="58"/>
    </location>
</feature>
<feature type="domain" description="Amidohydrolase 3" evidence="3">
    <location>
        <begin position="105"/>
        <end position="604"/>
    </location>
</feature>
<dbReference type="InterPro" id="IPR011059">
    <property type="entry name" value="Metal-dep_hydrolase_composite"/>
</dbReference>
<dbReference type="InterPro" id="IPR013108">
    <property type="entry name" value="Amidohydro_3"/>
</dbReference>
<dbReference type="Proteomes" id="UP000274920">
    <property type="component" value="Unassembled WGS sequence"/>
</dbReference>
<feature type="chain" id="PRO_5039333709" evidence="2">
    <location>
        <begin position="21"/>
        <end position="606"/>
    </location>
</feature>
<dbReference type="SUPFAM" id="SSF51338">
    <property type="entry name" value="Composite domain of metallo-dependent hydrolases"/>
    <property type="match status" value="1"/>
</dbReference>
<feature type="region of interest" description="Disordered" evidence="1">
    <location>
        <begin position="28"/>
        <end position="61"/>
    </location>
</feature>
<dbReference type="RefSeq" id="WP_125126601.1">
    <property type="nucleotide sequence ID" value="NZ_RHJS01000002.1"/>
</dbReference>